<comment type="caution">
    <text evidence="1">The sequence shown here is derived from an EMBL/GenBank/DDBJ whole genome shotgun (WGS) entry which is preliminary data.</text>
</comment>
<protein>
    <submittedName>
        <fullName evidence="1">LuxR family transcriptional regulator</fullName>
    </submittedName>
</protein>
<dbReference type="EMBL" id="AUZX01014709">
    <property type="protein sequence ID" value="EQD31453.1"/>
    <property type="molecule type" value="Genomic_DNA"/>
</dbReference>
<reference evidence="1" key="2">
    <citation type="journal article" date="2014" name="ISME J.">
        <title>Microbial stratification in low pH oxic and suboxic macroscopic growths along an acid mine drainage.</title>
        <authorList>
            <person name="Mendez-Garcia C."/>
            <person name="Mesa V."/>
            <person name="Sprenger R.R."/>
            <person name="Richter M."/>
            <person name="Diez M.S."/>
            <person name="Solano J."/>
            <person name="Bargiela R."/>
            <person name="Golyshina O.V."/>
            <person name="Manteca A."/>
            <person name="Ramos J.L."/>
            <person name="Gallego J.R."/>
            <person name="Llorente I."/>
            <person name="Martins Dos Santos V.A."/>
            <person name="Jensen O.N."/>
            <person name="Pelaez A.I."/>
            <person name="Sanchez J."/>
            <person name="Ferrer M."/>
        </authorList>
    </citation>
    <scope>NUCLEOTIDE SEQUENCE</scope>
</reference>
<dbReference type="AlphaFoldDB" id="T0YE65"/>
<proteinExistence type="predicted"/>
<feature type="non-terminal residue" evidence="1">
    <location>
        <position position="153"/>
    </location>
</feature>
<sequence length="153" mass="16912">WAVVFRQFELAERMLCEGLAFDRSHDLDAWTSYLLGWQARLRMHQGRLREAEAIARSVVAMSDRSLVERLPALSALARICVRTGDASAPGLLQQALAQALATQEVQHIAPVRLALVEAAWLCGDAVGMRTQIEDICALSDASHDPWECGEMLV</sequence>
<name>T0YE65_9ZZZZ</name>
<accession>T0YE65</accession>
<organism evidence="1">
    <name type="scientific">mine drainage metagenome</name>
    <dbReference type="NCBI Taxonomy" id="410659"/>
    <lineage>
        <taxon>unclassified sequences</taxon>
        <taxon>metagenomes</taxon>
        <taxon>ecological metagenomes</taxon>
    </lineage>
</organism>
<gene>
    <name evidence="1" type="ORF">B1A_19933</name>
</gene>
<evidence type="ECO:0000313" key="1">
    <source>
        <dbReference type="EMBL" id="EQD31453.1"/>
    </source>
</evidence>
<reference evidence="1" key="1">
    <citation type="submission" date="2013-08" db="EMBL/GenBank/DDBJ databases">
        <authorList>
            <person name="Mendez C."/>
            <person name="Richter M."/>
            <person name="Ferrer M."/>
            <person name="Sanchez J."/>
        </authorList>
    </citation>
    <scope>NUCLEOTIDE SEQUENCE</scope>
</reference>
<feature type="non-terminal residue" evidence="1">
    <location>
        <position position="1"/>
    </location>
</feature>